<evidence type="ECO:0000313" key="3">
    <source>
        <dbReference type="EMBL" id="KIM51514.1"/>
    </source>
</evidence>
<dbReference type="STRING" id="1036808.A0A0C3D525"/>
<reference evidence="4" key="2">
    <citation type="submission" date="2015-01" db="EMBL/GenBank/DDBJ databases">
        <title>Evolutionary Origins and Diversification of the Mycorrhizal Mutualists.</title>
        <authorList>
            <consortium name="DOE Joint Genome Institute"/>
            <consortium name="Mycorrhizal Genomics Consortium"/>
            <person name="Kohler A."/>
            <person name="Kuo A."/>
            <person name="Nagy L.G."/>
            <person name="Floudas D."/>
            <person name="Copeland A."/>
            <person name="Barry K.W."/>
            <person name="Cichocki N."/>
            <person name="Veneault-Fourrey C."/>
            <person name="LaButti K."/>
            <person name="Lindquist E.A."/>
            <person name="Lipzen A."/>
            <person name="Lundell T."/>
            <person name="Morin E."/>
            <person name="Murat C."/>
            <person name="Riley R."/>
            <person name="Ohm R."/>
            <person name="Sun H."/>
            <person name="Tunlid A."/>
            <person name="Henrissat B."/>
            <person name="Grigoriev I.V."/>
            <person name="Hibbett D.S."/>
            <person name="Martin F."/>
        </authorList>
    </citation>
    <scope>NUCLEOTIDE SEQUENCE [LARGE SCALE GENOMIC DNA]</scope>
    <source>
        <strain evidence="4">Foug A</strain>
    </source>
</reference>
<keyword evidence="4" id="KW-1185">Reference proteome</keyword>
<protein>
    <recommendedName>
        <fullName evidence="2">Reverse transcriptase Ty1/copia-type domain-containing protein</fullName>
    </recommendedName>
</protein>
<dbReference type="OrthoDB" id="2685291at2759"/>
<evidence type="ECO:0000256" key="1">
    <source>
        <dbReference type="SAM" id="MobiDB-lite"/>
    </source>
</evidence>
<dbReference type="CDD" id="cd09272">
    <property type="entry name" value="RNase_HI_RT_Ty1"/>
    <property type="match status" value="1"/>
</dbReference>
<gene>
    <name evidence="3" type="ORF">SCLCIDRAFT_33375</name>
</gene>
<dbReference type="HOGENOM" id="CLU_001650_21_3_1"/>
<dbReference type="AlphaFoldDB" id="A0A0C3D525"/>
<feature type="compositionally biased region" description="Polar residues" evidence="1">
    <location>
        <begin position="30"/>
        <end position="46"/>
    </location>
</feature>
<feature type="region of interest" description="Disordered" evidence="1">
    <location>
        <begin position="1"/>
        <end position="69"/>
    </location>
</feature>
<proteinExistence type="predicted"/>
<evidence type="ECO:0000313" key="4">
    <source>
        <dbReference type="Proteomes" id="UP000053989"/>
    </source>
</evidence>
<accession>A0A0C3D525</accession>
<dbReference type="PANTHER" id="PTHR11439">
    <property type="entry name" value="GAG-POL-RELATED RETROTRANSPOSON"/>
    <property type="match status" value="1"/>
</dbReference>
<evidence type="ECO:0000259" key="2">
    <source>
        <dbReference type="Pfam" id="PF07727"/>
    </source>
</evidence>
<feature type="domain" description="Reverse transcriptase Ty1/copia-type" evidence="2">
    <location>
        <begin position="202"/>
        <end position="364"/>
    </location>
</feature>
<dbReference type="Proteomes" id="UP000053989">
    <property type="component" value="Unassembled WGS sequence"/>
</dbReference>
<dbReference type="EMBL" id="KN822253">
    <property type="protein sequence ID" value="KIM51514.1"/>
    <property type="molecule type" value="Genomic_DNA"/>
</dbReference>
<dbReference type="InterPro" id="IPR013103">
    <property type="entry name" value="RVT_2"/>
</dbReference>
<organism evidence="3 4">
    <name type="scientific">Scleroderma citrinum Foug A</name>
    <dbReference type="NCBI Taxonomy" id="1036808"/>
    <lineage>
        <taxon>Eukaryota</taxon>
        <taxon>Fungi</taxon>
        <taxon>Dikarya</taxon>
        <taxon>Basidiomycota</taxon>
        <taxon>Agaricomycotina</taxon>
        <taxon>Agaricomycetes</taxon>
        <taxon>Agaricomycetidae</taxon>
        <taxon>Boletales</taxon>
        <taxon>Sclerodermatineae</taxon>
        <taxon>Sclerodermataceae</taxon>
        <taxon>Scleroderma</taxon>
    </lineage>
</organism>
<sequence>MPLTASMQGEQEIVNIENPSRMDDQHASPPDQTADSAPAPSNTNTDHLGPNFKTPDPQPPLHHSTWTVDGKRETMPTAALTEVLHGGTSKGELPDDNDLVYAMVARVSEAEGLDPSTIDKAHTRPDWAKWDKAISKELASLEAAHMWDVVECPKGVNIIGCKWVFKIKRNATREIDKYKACLVAKGYSQVQGVDYDEMYAPSAFLNGKLDKGEDLYMELPPGYNVNKWLEHAVAKLQVALYGLKQGALKWYLKLCSSLHKLGLNRTHSDWGVFYAHIGHDILILASHIDDCTLTGSSRKLMGLFKGEIQARYKITDLGPISWVLSMKAIQDHIARTVSLSQEPYIDAIITKYNFSDLKPISIPMDPNIQLSRTRPMSIADTARMKNIPYRAAIGSLMYLAVATRPDIAFTISTIAQFSQDPGPEHWEAVKCIYRYLLGTKKLVLTFRAGKQGLKGFTDANGASQEHRHTISGYAYILDGGAVSWASKKQELVTLSTMEAKYVAAMHAAKEGIWLRRLVEEVFHPLAHPTPLHLDSQSAIALTKDSSYHAHTKHIDIRYHFICFVVDNGSLRLLYCPTEDMVANTLTKALLSVKVKHFTASLGLCSI</sequence>
<dbReference type="PANTHER" id="PTHR11439:SF463">
    <property type="entry name" value="REVERSE TRANSCRIPTASE TY1_COPIA-TYPE DOMAIN-CONTAINING PROTEIN"/>
    <property type="match status" value="1"/>
</dbReference>
<dbReference type="InParanoid" id="A0A0C3D525"/>
<reference evidence="3 4" key="1">
    <citation type="submission" date="2014-04" db="EMBL/GenBank/DDBJ databases">
        <authorList>
            <consortium name="DOE Joint Genome Institute"/>
            <person name="Kuo A."/>
            <person name="Kohler A."/>
            <person name="Nagy L.G."/>
            <person name="Floudas D."/>
            <person name="Copeland A."/>
            <person name="Barry K.W."/>
            <person name="Cichocki N."/>
            <person name="Veneault-Fourrey C."/>
            <person name="LaButti K."/>
            <person name="Lindquist E.A."/>
            <person name="Lipzen A."/>
            <person name="Lundell T."/>
            <person name="Morin E."/>
            <person name="Murat C."/>
            <person name="Sun H."/>
            <person name="Tunlid A."/>
            <person name="Henrissat B."/>
            <person name="Grigoriev I.V."/>
            <person name="Hibbett D.S."/>
            <person name="Martin F."/>
            <person name="Nordberg H.P."/>
            <person name="Cantor M.N."/>
            <person name="Hua S.X."/>
        </authorList>
    </citation>
    <scope>NUCLEOTIDE SEQUENCE [LARGE SCALE GENOMIC DNA]</scope>
    <source>
        <strain evidence="3 4">Foug A</strain>
    </source>
</reference>
<dbReference type="Pfam" id="PF07727">
    <property type="entry name" value="RVT_2"/>
    <property type="match status" value="1"/>
</dbReference>
<name>A0A0C3D525_9AGAM</name>